<evidence type="ECO:0000313" key="2">
    <source>
        <dbReference type="Proteomes" id="UP000240978"/>
    </source>
</evidence>
<name>A0A2P8FXD3_9BACT</name>
<dbReference type="Proteomes" id="UP000240978">
    <property type="component" value="Unassembled WGS sequence"/>
</dbReference>
<dbReference type="RefSeq" id="WP_106604329.1">
    <property type="nucleotide sequence ID" value="NZ_PYGK01000011.1"/>
</dbReference>
<accession>A0A2P8FXD3</accession>
<organism evidence="1 2">
    <name type="scientific">Chitinophaga ginsengisoli</name>
    <dbReference type="NCBI Taxonomy" id="363837"/>
    <lineage>
        <taxon>Bacteria</taxon>
        <taxon>Pseudomonadati</taxon>
        <taxon>Bacteroidota</taxon>
        <taxon>Chitinophagia</taxon>
        <taxon>Chitinophagales</taxon>
        <taxon>Chitinophagaceae</taxon>
        <taxon>Chitinophaga</taxon>
    </lineage>
</organism>
<dbReference type="AlphaFoldDB" id="A0A2P8FXD3"/>
<protein>
    <submittedName>
        <fullName evidence="1">Uncharacterized protein</fullName>
    </submittedName>
</protein>
<proteinExistence type="predicted"/>
<gene>
    <name evidence="1" type="ORF">CLV42_11180</name>
</gene>
<dbReference type="EMBL" id="PYGK01000011">
    <property type="protein sequence ID" value="PSL26369.1"/>
    <property type="molecule type" value="Genomic_DNA"/>
</dbReference>
<evidence type="ECO:0000313" key="1">
    <source>
        <dbReference type="EMBL" id="PSL26369.1"/>
    </source>
</evidence>
<dbReference type="OrthoDB" id="6910425at2"/>
<reference evidence="1 2" key="1">
    <citation type="submission" date="2018-03" db="EMBL/GenBank/DDBJ databases">
        <title>Genomic Encyclopedia of Archaeal and Bacterial Type Strains, Phase II (KMG-II): from individual species to whole genera.</title>
        <authorList>
            <person name="Goeker M."/>
        </authorList>
    </citation>
    <scope>NUCLEOTIDE SEQUENCE [LARGE SCALE GENOMIC DNA]</scope>
    <source>
        <strain evidence="1 2">DSM 18107</strain>
    </source>
</reference>
<comment type="caution">
    <text evidence="1">The sequence shown here is derived from an EMBL/GenBank/DDBJ whole genome shotgun (WGS) entry which is preliminary data.</text>
</comment>
<keyword evidence="2" id="KW-1185">Reference proteome</keyword>
<sequence>MSEPRSLYLKVKTNKDNLHRFFQDKPLSPEIDQDWTSWWNSRKMHSQSPLTKVPIYAWIKTNRGLVDSYLSDPQTGTRERGGDGEEWELAIALFSQNYTEILPMLAWLKSLAGYMETGDEGVAIIYDFFWGSGSVMMHMEFTGQQASFRLTNKTSEIDPKIVAEANDMLKNAIGAIG</sequence>